<proteinExistence type="predicted"/>
<protein>
    <submittedName>
        <fullName evidence="1">Uncharacterized protein</fullName>
    </submittedName>
</protein>
<evidence type="ECO:0000313" key="2">
    <source>
        <dbReference type="Proteomes" id="UP001162501"/>
    </source>
</evidence>
<dbReference type="EMBL" id="OX596099">
    <property type="protein sequence ID" value="CAI9695583.1"/>
    <property type="molecule type" value="Genomic_DNA"/>
</dbReference>
<evidence type="ECO:0000313" key="1">
    <source>
        <dbReference type="EMBL" id="CAI9695583.1"/>
    </source>
</evidence>
<dbReference type="Proteomes" id="UP001162501">
    <property type="component" value="Chromosome 15"/>
</dbReference>
<gene>
    <name evidence="1" type="ORF">MRATA1EN3_LOCUS6796</name>
</gene>
<reference evidence="1" key="1">
    <citation type="submission" date="2023-05" db="EMBL/GenBank/DDBJ databases">
        <authorList>
            <consortium name="ELIXIR-Norway"/>
        </authorList>
    </citation>
    <scope>NUCLEOTIDE SEQUENCE</scope>
</reference>
<organism evidence="1 2">
    <name type="scientific">Rangifer tarandus platyrhynchus</name>
    <name type="common">Svalbard reindeer</name>
    <dbReference type="NCBI Taxonomy" id="3082113"/>
    <lineage>
        <taxon>Eukaryota</taxon>
        <taxon>Metazoa</taxon>
        <taxon>Chordata</taxon>
        <taxon>Craniata</taxon>
        <taxon>Vertebrata</taxon>
        <taxon>Euteleostomi</taxon>
        <taxon>Mammalia</taxon>
        <taxon>Eutheria</taxon>
        <taxon>Laurasiatheria</taxon>
        <taxon>Artiodactyla</taxon>
        <taxon>Ruminantia</taxon>
        <taxon>Pecora</taxon>
        <taxon>Cervidae</taxon>
        <taxon>Odocoileinae</taxon>
        <taxon>Rangifer</taxon>
    </lineage>
</organism>
<name>A0ACB0E5H1_RANTA</name>
<sequence length="122" mass="12793">MAAPLPPSRVPADPRPQLHTFEYGQRSLSEASSQATRSPSPNTTYCKTQLSRQQLPSGAATERPPKTKVTTPASGARKLGKKTGPGGTECFTVCLWPSPVPSAPSTLTGQMAMTLGSNPTGR</sequence>
<accession>A0ACB0E5H1</accession>